<evidence type="ECO:0000256" key="1">
    <source>
        <dbReference type="SAM" id="MobiDB-lite"/>
    </source>
</evidence>
<keyword evidence="2" id="KW-0812">Transmembrane</keyword>
<proteinExistence type="predicted"/>
<name>A0ABR0BFX3_PURLI</name>
<accession>A0ABR0BFX3</accession>
<organism evidence="3 4">
    <name type="scientific">Purpureocillium lilacinum</name>
    <name type="common">Paecilomyces lilacinus</name>
    <dbReference type="NCBI Taxonomy" id="33203"/>
    <lineage>
        <taxon>Eukaryota</taxon>
        <taxon>Fungi</taxon>
        <taxon>Dikarya</taxon>
        <taxon>Ascomycota</taxon>
        <taxon>Pezizomycotina</taxon>
        <taxon>Sordariomycetes</taxon>
        <taxon>Hypocreomycetidae</taxon>
        <taxon>Hypocreales</taxon>
        <taxon>Ophiocordycipitaceae</taxon>
        <taxon>Purpureocillium</taxon>
    </lineage>
</organism>
<reference evidence="3 4" key="1">
    <citation type="journal article" date="2024" name="Microbiol. Resour. Announc.">
        <title>Genome annotations for the ascomycete fungi Trichoderma harzianum, Trichoderma aggressivum, and Purpureocillium lilacinum.</title>
        <authorList>
            <person name="Beijen E.P.W."/>
            <person name="Ohm R.A."/>
        </authorList>
    </citation>
    <scope>NUCLEOTIDE SEQUENCE [LARGE SCALE GENOMIC DNA]</scope>
    <source>
        <strain evidence="3 4">CBS 150709</strain>
    </source>
</reference>
<feature type="transmembrane region" description="Helical" evidence="2">
    <location>
        <begin position="100"/>
        <end position="120"/>
    </location>
</feature>
<protein>
    <submittedName>
        <fullName evidence="3">Uncharacterized protein</fullName>
    </submittedName>
</protein>
<feature type="transmembrane region" description="Helical" evidence="2">
    <location>
        <begin position="132"/>
        <end position="154"/>
    </location>
</feature>
<keyword evidence="4" id="KW-1185">Reference proteome</keyword>
<feature type="transmembrane region" description="Helical" evidence="2">
    <location>
        <begin position="48"/>
        <end position="66"/>
    </location>
</feature>
<feature type="transmembrane region" description="Helical" evidence="2">
    <location>
        <begin position="160"/>
        <end position="185"/>
    </location>
</feature>
<keyword evidence="2" id="KW-0472">Membrane</keyword>
<dbReference type="Proteomes" id="UP001287286">
    <property type="component" value="Unassembled WGS sequence"/>
</dbReference>
<dbReference type="EMBL" id="JAWRVI010000134">
    <property type="protein sequence ID" value="KAK4074950.1"/>
    <property type="molecule type" value="Genomic_DNA"/>
</dbReference>
<feature type="region of interest" description="Disordered" evidence="1">
    <location>
        <begin position="1"/>
        <end position="27"/>
    </location>
</feature>
<sequence>MPARSAVETSSSSSADDVERQGADEEPTEYLSKYDEQILQIEKVIEPWYFIVAGGLTWLLLAGFLMSPSTYASVQEKSNALQNTGSVGKSVMTAVRNVPLIYLACFACLIATVGLVTLWRKWKSNIVWVNRYLVVPTLMHSVMGLGSSLLNIYSMQDGQWSITAVITVVVIGLWFIMSIALFVLYDRVMMPALKAQRWIPVVERGQHGAALPTRGSIEISTDSDYILQRI</sequence>
<evidence type="ECO:0000313" key="4">
    <source>
        <dbReference type="Proteomes" id="UP001287286"/>
    </source>
</evidence>
<gene>
    <name evidence="3" type="ORF">Purlil1_12799</name>
</gene>
<evidence type="ECO:0000256" key="2">
    <source>
        <dbReference type="SAM" id="Phobius"/>
    </source>
</evidence>
<feature type="compositionally biased region" description="Low complexity" evidence="1">
    <location>
        <begin position="1"/>
        <end position="15"/>
    </location>
</feature>
<keyword evidence="2" id="KW-1133">Transmembrane helix</keyword>
<evidence type="ECO:0000313" key="3">
    <source>
        <dbReference type="EMBL" id="KAK4074950.1"/>
    </source>
</evidence>
<comment type="caution">
    <text evidence="3">The sequence shown here is derived from an EMBL/GenBank/DDBJ whole genome shotgun (WGS) entry which is preliminary data.</text>
</comment>